<sequence>MARKGRLYRHGLGEQFTKRWIPAFGLIVVLAVVGIWMLDQGTSPTNLPEAQIGENRSSSPFGRNYGGQIQYVIDDYYPNRISVSRQDKAREPKLTTEDSV</sequence>
<dbReference type="AlphaFoldDB" id="X0SQ88"/>
<feature type="transmembrane region" description="Helical" evidence="1">
    <location>
        <begin position="20"/>
        <end position="38"/>
    </location>
</feature>
<proteinExistence type="predicted"/>
<name>X0SQ88_9ZZZZ</name>
<evidence type="ECO:0000256" key="1">
    <source>
        <dbReference type="SAM" id="Phobius"/>
    </source>
</evidence>
<feature type="non-terminal residue" evidence="2">
    <location>
        <position position="100"/>
    </location>
</feature>
<organism evidence="2">
    <name type="scientific">marine sediment metagenome</name>
    <dbReference type="NCBI Taxonomy" id="412755"/>
    <lineage>
        <taxon>unclassified sequences</taxon>
        <taxon>metagenomes</taxon>
        <taxon>ecological metagenomes</taxon>
    </lineage>
</organism>
<comment type="caution">
    <text evidence="2">The sequence shown here is derived from an EMBL/GenBank/DDBJ whole genome shotgun (WGS) entry which is preliminary data.</text>
</comment>
<keyword evidence="1" id="KW-1133">Transmembrane helix</keyword>
<reference evidence="2" key="1">
    <citation type="journal article" date="2014" name="Front. Microbiol.">
        <title>High frequency of phylogenetically diverse reductive dehalogenase-homologous genes in deep subseafloor sedimentary metagenomes.</title>
        <authorList>
            <person name="Kawai M."/>
            <person name="Futagami T."/>
            <person name="Toyoda A."/>
            <person name="Takaki Y."/>
            <person name="Nishi S."/>
            <person name="Hori S."/>
            <person name="Arai W."/>
            <person name="Tsubouchi T."/>
            <person name="Morono Y."/>
            <person name="Uchiyama I."/>
            <person name="Ito T."/>
            <person name="Fujiyama A."/>
            <person name="Inagaki F."/>
            <person name="Takami H."/>
        </authorList>
    </citation>
    <scope>NUCLEOTIDE SEQUENCE</scope>
    <source>
        <strain evidence="2">Expedition CK06-06</strain>
    </source>
</reference>
<accession>X0SQ88</accession>
<dbReference type="EMBL" id="BARS01007033">
    <property type="protein sequence ID" value="GAF77306.1"/>
    <property type="molecule type" value="Genomic_DNA"/>
</dbReference>
<evidence type="ECO:0000313" key="2">
    <source>
        <dbReference type="EMBL" id="GAF77306.1"/>
    </source>
</evidence>
<keyword evidence="1" id="KW-0812">Transmembrane</keyword>
<keyword evidence="1" id="KW-0472">Membrane</keyword>
<gene>
    <name evidence="2" type="ORF">S01H1_13616</name>
</gene>
<protein>
    <submittedName>
        <fullName evidence="2">Uncharacterized protein</fullName>
    </submittedName>
</protein>